<feature type="transmembrane region" description="Helical" evidence="8">
    <location>
        <begin position="49"/>
        <end position="67"/>
    </location>
</feature>
<feature type="transmembrane region" description="Helical" evidence="8">
    <location>
        <begin position="102"/>
        <end position="122"/>
    </location>
</feature>
<feature type="binding site" evidence="7">
    <location>
        <position position="203"/>
    </location>
    <ligand>
        <name>Mg(2+)</name>
        <dbReference type="ChEBI" id="CHEBI:18420"/>
    </ligand>
</feature>
<evidence type="ECO:0000256" key="1">
    <source>
        <dbReference type="ARBA" id="ARBA00004651"/>
    </source>
</evidence>
<proteinExistence type="predicted"/>
<accession>A0A931DP63</accession>
<sequence length="377" mass="38227">MVVSIVLLALLALLLTDVLSSALRRLALRKCLTDRPVEGRKAHERPTPYLGGVAIVGGTLVPLLLVSGHWDGRLGVLVLAGTAVAVLGLVDDLRPLSPLTRLAVECLAASGVVAAGGGLGVLDERLDPVVTVLWIVVITNSFNLLDNMDGAAATVASVTAGSLAVAAYLFGRTGCALLLLALAAACAGFLVHNWPPARMFMGDAGSLFIGFVIAGSTVLVEAPEGAPARLAEVLLVTFVATVDTCLVLISRRRAGRGLFTGGTDHVTHRLRRLGLSVPQVALTLCAASMAACLGGVLVAHQRLPGEAMLAGAAAVAVALVWWFLKVPVYGAAPAPAGVTGPAGAALAAGERPLIGTGAVPPVHGAPLTAEQPIGDVT</sequence>
<dbReference type="GO" id="GO:0005886">
    <property type="term" value="C:plasma membrane"/>
    <property type="evidence" value="ECO:0007669"/>
    <property type="project" value="UniProtKB-SubCell"/>
</dbReference>
<feature type="transmembrane region" description="Helical" evidence="8">
    <location>
        <begin position="177"/>
        <end position="194"/>
    </location>
</feature>
<dbReference type="PANTHER" id="PTHR22926:SF3">
    <property type="entry name" value="UNDECAPRENYL-PHOSPHATE ALPHA-N-ACETYLGLUCOSAMINYL 1-PHOSPHATE TRANSFERASE"/>
    <property type="match status" value="1"/>
</dbReference>
<feature type="transmembrane region" description="Helical" evidence="8">
    <location>
        <begin position="232"/>
        <end position="250"/>
    </location>
</feature>
<name>A0A931DP63_9ACTN</name>
<dbReference type="GO" id="GO:0046872">
    <property type="term" value="F:metal ion binding"/>
    <property type="evidence" value="ECO:0007669"/>
    <property type="project" value="UniProtKB-KW"/>
</dbReference>
<feature type="transmembrane region" description="Helical" evidence="8">
    <location>
        <begin position="129"/>
        <end position="145"/>
    </location>
</feature>
<keyword evidence="10" id="KW-1185">Reference proteome</keyword>
<dbReference type="GO" id="GO:0009103">
    <property type="term" value="P:lipopolysaccharide biosynthetic process"/>
    <property type="evidence" value="ECO:0007669"/>
    <property type="project" value="TreeGrafter"/>
</dbReference>
<evidence type="ECO:0000256" key="6">
    <source>
        <dbReference type="ARBA" id="ARBA00023136"/>
    </source>
</evidence>
<evidence type="ECO:0000256" key="7">
    <source>
        <dbReference type="PIRSR" id="PIRSR600715-1"/>
    </source>
</evidence>
<comment type="cofactor">
    <cofactor evidence="7">
        <name>Mg(2+)</name>
        <dbReference type="ChEBI" id="CHEBI:18420"/>
    </cofactor>
</comment>
<evidence type="ECO:0000256" key="2">
    <source>
        <dbReference type="ARBA" id="ARBA00022475"/>
    </source>
</evidence>
<reference evidence="9" key="1">
    <citation type="submission" date="2020-11" db="EMBL/GenBank/DDBJ databases">
        <title>Sequencing the genomes of 1000 actinobacteria strains.</title>
        <authorList>
            <person name="Klenk H.-P."/>
        </authorList>
    </citation>
    <scope>NUCLEOTIDE SEQUENCE</scope>
    <source>
        <strain evidence="9">DSM 43175</strain>
    </source>
</reference>
<keyword evidence="6 8" id="KW-0472">Membrane</keyword>
<dbReference type="RefSeq" id="WP_197014441.1">
    <property type="nucleotide sequence ID" value="NZ_BAABES010000012.1"/>
</dbReference>
<protein>
    <submittedName>
        <fullName evidence="9">UDP-GlcNAc:undecaprenyl-phosphate GlcNAc-1-phosphate transferase</fullName>
        <ecNumber evidence="9">2.7.8.33</ecNumber>
    </submittedName>
</protein>
<dbReference type="EMBL" id="JADOUA010000001">
    <property type="protein sequence ID" value="MBG6092229.1"/>
    <property type="molecule type" value="Genomic_DNA"/>
</dbReference>
<feature type="transmembrane region" description="Helical" evidence="8">
    <location>
        <begin position="307"/>
        <end position="324"/>
    </location>
</feature>
<feature type="transmembrane region" description="Helical" evidence="8">
    <location>
        <begin position="280"/>
        <end position="300"/>
    </location>
</feature>
<dbReference type="InterPro" id="IPR000715">
    <property type="entry name" value="Glycosyl_transferase_4"/>
</dbReference>
<comment type="caution">
    <text evidence="9">The sequence shown here is derived from an EMBL/GenBank/DDBJ whole genome shotgun (WGS) entry which is preliminary data.</text>
</comment>
<evidence type="ECO:0000256" key="5">
    <source>
        <dbReference type="ARBA" id="ARBA00022989"/>
    </source>
</evidence>
<evidence type="ECO:0000313" key="10">
    <source>
        <dbReference type="Proteomes" id="UP000614047"/>
    </source>
</evidence>
<comment type="subcellular location">
    <subcellularLocation>
        <location evidence="1">Cell membrane</location>
        <topology evidence="1">Multi-pass membrane protein</topology>
    </subcellularLocation>
</comment>
<keyword evidence="5 8" id="KW-1133">Transmembrane helix</keyword>
<dbReference type="GO" id="GO:0036380">
    <property type="term" value="F:UDP-N-acetylglucosamine-undecaprenyl-phosphate N-acetylglucosaminephosphotransferase activity"/>
    <property type="evidence" value="ECO:0007669"/>
    <property type="project" value="UniProtKB-EC"/>
</dbReference>
<keyword evidence="4 8" id="KW-0812">Transmembrane</keyword>
<evidence type="ECO:0000256" key="4">
    <source>
        <dbReference type="ARBA" id="ARBA00022692"/>
    </source>
</evidence>
<dbReference type="AlphaFoldDB" id="A0A931DP63"/>
<dbReference type="GO" id="GO:0071555">
    <property type="term" value="P:cell wall organization"/>
    <property type="evidence" value="ECO:0007669"/>
    <property type="project" value="TreeGrafter"/>
</dbReference>
<feature type="transmembrane region" description="Helical" evidence="8">
    <location>
        <begin position="200"/>
        <end position="220"/>
    </location>
</feature>
<dbReference type="GO" id="GO:0044038">
    <property type="term" value="P:cell wall macromolecule biosynthetic process"/>
    <property type="evidence" value="ECO:0007669"/>
    <property type="project" value="TreeGrafter"/>
</dbReference>
<keyword evidence="3 9" id="KW-0808">Transferase</keyword>
<gene>
    <name evidence="9" type="ORF">IW256_006342</name>
</gene>
<feature type="binding site" evidence="7">
    <location>
        <position position="143"/>
    </location>
    <ligand>
        <name>Mg(2+)</name>
        <dbReference type="ChEBI" id="CHEBI:18420"/>
    </ligand>
</feature>
<dbReference type="Pfam" id="PF00953">
    <property type="entry name" value="Glycos_transf_4"/>
    <property type="match status" value="1"/>
</dbReference>
<organism evidence="9 10">
    <name type="scientific">Actinomadura viridis</name>
    <dbReference type="NCBI Taxonomy" id="58110"/>
    <lineage>
        <taxon>Bacteria</taxon>
        <taxon>Bacillati</taxon>
        <taxon>Actinomycetota</taxon>
        <taxon>Actinomycetes</taxon>
        <taxon>Streptosporangiales</taxon>
        <taxon>Thermomonosporaceae</taxon>
        <taxon>Actinomadura</taxon>
    </lineage>
</organism>
<evidence type="ECO:0000256" key="3">
    <source>
        <dbReference type="ARBA" id="ARBA00022679"/>
    </source>
</evidence>
<dbReference type="CDD" id="cd06853">
    <property type="entry name" value="GT_WecA_like"/>
    <property type="match status" value="1"/>
</dbReference>
<dbReference type="PANTHER" id="PTHR22926">
    <property type="entry name" value="PHOSPHO-N-ACETYLMURAMOYL-PENTAPEPTIDE-TRANSFERASE"/>
    <property type="match status" value="1"/>
</dbReference>
<keyword evidence="2" id="KW-1003">Cell membrane</keyword>
<evidence type="ECO:0000256" key="8">
    <source>
        <dbReference type="SAM" id="Phobius"/>
    </source>
</evidence>
<evidence type="ECO:0000313" key="9">
    <source>
        <dbReference type="EMBL" id="MBG6092229.1"/>
    </source>
</evidence>
<keyword evidence="7" id="KW-0460">Magnesium</keyword>
<dbReference type="Proteomes" id="UP000614047">
    <property type="component" value="Unassembled WGS sequence"/>
</dbReference>
<keyword evidence="7" id="KW-0479">Metal-binding</keyword>
<dbReference type="EC" id="2.7.8.33" evidence="9"/>